<name>A0ABQ5MUS8_9MICC</name>
<organism evidence="11 12">
    <name type="scientific">Arthrobacter mangrovi</name>
    <dbReference type="NCBI Taxonomy" id="2966350"/>
    <lineage>
        <taxon>Bacteria</taxon>
        <taxon>Bacillati</taxon>
        <taxon>Actinomycetota</taxon>
        <taxon>Actinomycetes</taxon>
        <taxon>Micrococcales</taxon>
        <taxon>Micrococcaceae</taxon>
        <taxon>Arthrobacter</taxon>
    </lineage>
</organism>
<keyword evidence="10" id="KW-0406">Ion transport</keyword>
<evidence type="ECO:0000256" key="3">
    <source>
        <dbReference type="ARBA" id="ARBA00022692"/>
    </source>
</evidence>
<feature type="transmembrane region" description="Helical" evidence="10">
    <location>
        <begin position="117"/>
        <end position="138"/>
    </location>
</feature>
<evidence type="ECO:0000256" key="8">
    <source>
        <dbReference type="ARBA" id="ARBA00035585"/>
    </source>
</evidence>
<evidence type="ECO:0000256" key="10">
    <source>
        <dbReference type="HAMAP-Rule" id="MF_00454"/>
    </source>
</evidence>
<dbReference type="EMBL" id="BRVS01000008">
    <property type="protein sequence ID" value="GLB67731.1"/>
    <property type="molecule type" value="Genomic_DNA"/>
</dbReference>
<feature type="transmembrane region" description="Helical" evidence="10">
    <location>
        <begin position="19"/>
        <end position="37"/>
    </location>
</feature>
<dbReference type="PANTHER" id="PTHR28259:SF1">
    <property type="entry name" value="FLUORIDE EXPORT PROTEIN 1-RELATED"/>
    <property type="match status" value="1"/>
</dbReference>
<evidence type="ECO:0000256" key="4">
    <source>
        <dbReference type="ARBA" id="ARBA00022989"/>
    </source>
</evidence>
<dbReference type="Pfam" id="PF02537">
    <property type="entry name" value="CRCB"/>
    <property type="match status" value="1"/>
</dbReference>
<dbReference type="RefSeq" id="WP_264795830.1">
    <property type="nucleotide sequence ID" value="NZ_BRVS01000008.1"/>
</dbReference>
<keyword evidence="4 10" id="KW-1133">Transmembrane helix</keyword>
<keyword evidence="5 10" id="KW-0472">Membrane</keyword>
<gene>
    <name evidence="11" type="primary">crcB_2</name>
    <name evidence="10" type="synonym">crcB</name>
    <name evidence="10" type="synonym">fluC</name>
    <name evidence="11" type="ORF">AHIS1636_21710</name>
</gene>
<protein>
    <recommendedName>
        <fullName evidence="10">Fluoride-specific ion channel FluC</fullName>
    </recommendedName>
</protein>
<feature type="transmembrane region" description="Helical" evidence="10">
    <location>
        <begin position="49"/>
        <end position="70"/>
    </location>
</feature>
<keyword evidence="6 10" id="KW-0407">Ion channel</keyword>
<reference evidence="11 12" key="1">
    <citation type="journal article" date="2023" name="Int. J. Syst. Evol. Microbiol.">
        <title>Arthrobacter mangrovi sp. nov., an actinobacterium isolated from the rhizosphere of a mangrove.</title>
        <authorList>
            <person name="Hamada M."/>
            <person name="Saitou S."/>
            <person name="Enomoto N."/>
            <person name="Nanri K."/>
            <person name="Hidaka K."/>
            <person name="Miura T."/>
            <person name="Tamura T."/>
        </authorList>
    </citation>
    <scope>NUCLEOTIDE SEQUENCE [LARGE SCALE GENOMIC DNA]</scope>
    <source>
        <strain evidence="11 12">NBRC 112813</strain>
    </source>
</reference>
<evidence type="ECO:0000256" key="1">
    <source>
        <dbReference type="ARBA" id="ARBA00004651"/>
    </source>
</evidence>
<keyword evidence="10" id="KW-0915">Sodium</keyword>
<comment type="caution">
    <text evidence="11">The sequence shown here is derived from an EMBL/GenBank/DDBJ whole genome shotgun (WGS) entry which is preliminary data.</text>
</comment>
<sequence length="146" mass="14694">MHTPTDGPDQRPLHLQPGAILLVVAGGALGTLARFVVSRLLPPAGGWPLGTLAVNLGGAFALGLLLEFLLLRAPDDGGRRALRLVAATGFIGAFTTYSTLALEGNQLLAASGPGLAAGYWLLTLVGGFLASLAGVAAASRWGGRGA</sequence>
<comment type="similarity">
    <text evidence="7 10">Belongs to the fluoride channel Fluc/FEX (TC 1.A.43) family.</text>
</comment>
<comment type="subcellular location">
    <subcellularLocation>
        <location evidence="1 10">Cell membrane</location>
        <topology evidence="1 10">Multi-pass membrane protein</topology>
    </subcellularLocation>
</comment>
<feature type="binding site" evidence="10">
    <location>
        <position position="92"/>
    </location>
    <ligand>
        <name>Na(+)</name>
        <dbReference type="ChEBI" id="CHEBI:29101"/>
        <note>structural</note>
    </ligand>
</feature>
<proteinExistence type="inferred from homology"/>
<dbReference type="InterPro" id="IPR003691">
    <property type="entry name" value="FluC"/>
</dbReference>
<evidence type="ECO:0000256" key="7">
    <source>
        <dbReference type="ARBA" id="ARBA00035120"/>
    </source>
</evidence>
<keyword evidence="10" id="KW-0479">Metal-binding</keyword>
<dbReference type="Proteomes" id="UP001209654">
    <property type="component" value="Unassembled WGS sequence"/>
</dbReference>
<keyword evidence="3 10" id="KW-0812">Transmembrane</keyword>
<evidence type="ECO:0000313" key="12">
    <source>
        <dbReference type="Proteomes" id="UP001209654"/>
    </source>
</evidence>
<dbReference type="HAMAP" id="MF_00454">
    <property type="entry name" value="FluC"/>
    <property type="match status" value="1"/>
</dbReference>
<feature type="binding site" evidence="10">
    <location>
        <position position="95"/>
    </location>
    <ligand>
        <name>Na(+)</name>
        <dbReference type="ChEBI" id="CHEBI:29101"/>
        <note>structural</note>
    </ligand>
</feature>
<evidence type="ECO:0000256" key="9">
    <source>
        <dbReference type="ARBA" id="ARBA00049940"/>
    </source>
</evidence>
<feature type="transmembrane region" description="Helical" evidence="10">
    <location>
        <begin position="82"/>
        <end position="102"/>
    </location>
</feature>
<evidence type="ECO:0000256" key="5">
    <source>
        <dbReference type="ARBA" id="ARBA00023136"/>
    </source>
</evidence>
<keyword evidence="2 10" id="KW-1003">Cell membrane</keyword>
<accession>A0ABQ5MUS8</accession>
<evidence type="ECO:0000313" key="11">
    <source>
        <dbReference type="EMBL" id="GLB67731.1"/>
    </source>
</evidence>
<evidence type="ECO:0000256" key="6">
    <source>
        <dbReference type="ARBA" id="ARBA00023303"/>
    </source>
</evidence>
<evidence type="ECO:0000256" key="2">
    <source>
        <dbReference type="ARBA" id="ARBA00022475"/>
    </source>
</evidence>
<keyword evidence="12" id="KW-1185">Reference proteome</keyword>
<comment type="function">
    <text evidence="9 10">Fluoride-specific ion channel. Important for reducing fluoride concentration in the cell, thus reducing its toxicity.</text>
</comment>
<dbReference type="PANTHER" id="PTHR28259">
    <property type="entry name" value="FLUORIDE EXPORT PROTEIN 1-RELATED"/>
    <property type="match status" value="1"/>
</dbReference>
<keyword evidence="10" id="KW-0813">Transport</keyword>
<comment type="catalytic activity">
    <reaction evidence="8">
        <text>fluoride(in) = fluoride(out)</text>
        <dbReference type="Rhea" id="RHEA:76159"/>
        <dbReference type="ChEBI" id="CHEBI:17051"/>
    </reaction>
    <physiologicalReaction direction="left-to-right" evidence="8">
        <dbReference type="Rhea" id="RHEA:76160"/>
    </physiologicalReaction>
</comment>
<comment type="activity regulation">
    <text evidence="10">Na(+) is not transported, but it plays an essential structural role and its presence is essential for fluoride channel function.</text>
</comment>